<evidence type="ECO:0000256" key="1">
    <source>
        <dbReference type="SAM" id="MobiDB-lite"/>
    </source>
</evidence>
<sequence>MATNETRELQEFATTEESDENDDCDCDNLSDDFPCWECVRTGKREVPN</sequence>
<gene>
    <name evidence="2" type="ORF">HZS55_15755</name>
</gene>
<dbReference type="RefSeq" id="WP_179908532.1">
    <property type="nucleotide sequence ID" value="NZ_CP058910.1"/>
</dbReference>
<dbReference type="GeneID" id="56079348"/>
<proteinExistence type="predicted"/>
<feature type="compositionally biased region" description="Basic and acidic residues" evidence="1">
    <location>
        <begin position="1"/>
        <end position="10"/>
    </location>
</feature>
<organism evidence="2 3">
    <name type="scientific">Halosimplex rubrum</name>
    <dbReference type="NCBI Taxonomy" id="869889"/>
    <lineage>
        <taxon>Archaea</taxon>
        <taxon>Methanobacteriati</taxon>
        <taxon>Methanobacteriota</taxon>
        <taxon>Stenosarchaea group</taxon>
        <taxon>Halobacteria</taxon>
        <taxon>Halobacteriales</taxon>
        <taxon>Haloarculaceae</taxon>
        <taxon>Halosimplex</taxon>
    </lineage>
</organism>
<keyword evidence="3" id="KW-1185">Reference proteome</keyword>
<feature type="region of interest" description="Disordered" evidence="1">
    <location>
        <begin position="1"/>
        <end position="23"/>
    </location>
</feature>
<name>A0A7D5T752_9EURY</name>
<evidence type="ECO:0000313" key="3">
    <source>
        <dbReference type="Proteomes" id="UP000509667"/>
    </source>
</evidence>
<dbReference type="EMBL" id="CP058910">
    <property type="protein sequence ID" value="QLH78653.1"/>
    <property type="molecule type" value="Genomic_DNA"/>
</dbReference>
<protein>
    <submittedName>
        <fullName evidence="2">Uncharacterized protein</fullName>
    </submittedName>
</protein>
<dbReference type="AlphaFoldDB" id="A0A7D5T752"/>
<evidence type="ECO:0000313" key="2">
    <source>
        <dbReference type="EMBL" id="QLH78653.1"/>
    </source>
</evidence>
<dbReference type="Proteomes" id="UP000509667">
    <property type="component" value="Chromosome"/>
</dbReference>
<accession>A0A7D5T752</accession>
<reference evidence="2 3" key="1">
    <citation type="submission" date="2020-07" db="EMBL/GenBank/DDBJ databases">
        <title>Halosimplex pelagicum sp. nov. and Halosimplex rubrum sp. nov., isolated from salted brown alga Laminaria, and emended description of the genus Halosimplex.</title>
        <authorList>
            <person name="Cui H."/>
        </authorList>
    </citation>
    <scope>NUCLEOTIDE SEQUENCE [LARGE SCALE GENOMIC DNA]</scope>
    <source>
        <strain evidence="2 3">R27</strain>
    </source>
</reference>
<feature type="compositionally biased region" description="Acidic residues" evidence="1">
    <location>
        <begin position="14"/>
        <end position="23"/>
    </location>
</feature>
<dbReference type="KEGG" id="hrr:HZS55_15755"/>